<dbReference type="Proteomes" id="UP001427805">
    <property type="component" value="Unassembled WGS sequence"/>
</dbReference>
<name>A0ABV0B2M7_9SPHN</name>
<dbReference type="PANTHER" id="PTHR43004">
    <property type="entry name" value="TRK SYSTEM POTASSIUM UPTAKE PROTEIN"/>
    <property type="match status" value="1"/>
</dbReference>
<keyword evidence="4" id="KW-1133">Transmembrane helix</keyword>
<dbReference type="InterPro" id="IPR050641">
    <property type="entry name" value="RIFMO-like"/>
</dbReference>
<keyword evidence="6" id="KW-0503">Monooxygenase</keyword>
<keyword evidence="6" id="KW-0560">Oxidoreductase</keyword>
<gene>
    <name evidence="6" type="ORF">TPR58_01595</name>
</gene>
<dbReference type="SUPFAM" id="SSF51905">
    <property type="entry name" value="FAD/NAD(P)-binding domain"/>
    <property type="match status" value="1"/>
</dbReference>
<dbReference type="InterPro" id="IPR002938">
    <property type="entry name" value="FAD-bd"/>
</dbReference>
<dbReference type="Gene3D" id="3.50.50.60">
    <property type="entry name" value="FAD/NAD(P)-binding domain"/>
    <property type="match status" value="1"/>
</dbReference>
<dbReference type="GO" id="GO:0004497">
    <property type="term" value="F:monooxygenase activity"/>
    <property type="evidence" value="ECO:0007669"/>
    <property type="project" value="UniProtKB-KW"/>
</dbReference>
<feature type="domain" description="FAD-binding" evidence="5">
    <location>
        <begin position="6"/>
        <end position="347"/>
    </location>
</feature>
<protein>
    <submittedName>
        <fullName evidence="6">FAD-dependent monooxygenase</fullName>
    </submittedName>
</protein>
<evidence type="ECO:0000256" key="2">
    <source>
        <dbReference type="ARBA" id="ARBA00022630"/>
    </source>
</evidence>
<dbReference type="Pfam" id="PF01494">
    <property type="entry name" value="FAD_binding_3"/>
    <property type="match status" value="1"/>
</dbReference>
<evidence type="ECO:0000256" key="4">
    <source>
        <dbReference type="SAM" id="Phobius"/>
    </source>
</evidence>
<comment type="cofactor">
    <cofactor evidence="1">
        <name>FAD</name>
        <dbReference type="ChEBI" id="CHEBI:57692"/>
    </cofactor>
</comment>
<dbReference type="PRINTS" id="PR00420">
    <property type="entry name" value="RNGMNOXGNASE"/>
</dbReference>
<reference evidence="6 7" key="1">
    <citation type="submission" date="2024-05" db="EMBL/GenBank/DDBJ databases">
        <title>Sphingomonas sp. HF-S3 16S ribosomal RNA gene Genome sequencing and assembly.</title>
        <authorList>
            <person name="Lee H."/>
        </authorList>
    </citation>
    <scope>NUCLEOTIDE SEQUENCE [LARGE SCALE GENOMIC DNA]</scope>
    <source>
        <strain evidence="6 7">HF-S3</strain>
    </source>
</reference>
<evidence type="ECO:0000313" key="7">
    <source>
        <dbReference type="Proteomes" id="UP001427805"/>
    </source>
</evidence>
<dbReference type="InterPro" id="IPR036188">
    <property type="entry name" value="FAD/NAD-bd_sf"/>
</dbReference>
<keyword evidence="2" id="KW-0285">Flavoprotein</keyword>
<dbReference type="EMBL" id="JBDIZK010000001">
    <property type="protein sequence ID" value="MEN3745844.1"/>
    <property type="molecule type" value="Genomic_DNA"/>
</dbReference>
<accession>A0ABV0B2M7</accession>
<comment type="caution">
    <text evidence="6">The sequence shown here is derived from an EMBL/GenBank/DDBJ whole genome shotgun (WGS) entry which is preliminary data.</text>
</comment>
<sequence length="401" mass="45173">MSERKRVQVVVAGAGPVGCVAAMLLSRQGIDVVLADKGEDCAADMRASTFHPPTLEMLEALDITAPLMERGLKAPIYHWRDRRSGEVLAFDMGEIAEATRHPYRIQCEQYHLSRMLAERLESATNAEVLFSHRLVHFEQDEDGVNVSLETPMEIRQLRADYLIAADGASSIVRKWLRAEFHGFTYPEKFLTLSTDEPLEQAIPGLAHVNYVADPDEWLVLLKVPTLWRVLVPTLDQSDNRVLTSDAFKNGIFERLLGHGEDVKTFHRTIYRVHQRVAKSFQHGRVFLAGDAAHLNNPLGGFGMNSGIHDAFNLCEKLVPVLKGGAPADSLARYDRQRRKVTHDFTQQQTIQNMELMRAGQGEAYQITREQMRTLSVNDEARQAYLLRQSMITSIRDAAAID</sequence>
<keyword evidence="4" id="KW-0812">Transmembrane</keyword>
<evidence type="ECO:0000313" key="6">
    <source>
        <dbReference type="EMBL" id="MEN3745844.1"/>
    </source>
</evidence>
<keyword evidence="3" id="KW-0274">FAD</keyword>
<keyword evidence="7" id="KW-1185">Reference proteome</keyword>
<organism evidence="6 7">
    <name type="scientific">Sphingomonas rustica</name>
    <dbReference type="NCBI Taxonomy" id="3103142"/>
    <lineage>
        <taxon>Bacteria</taxon>
        <taxon>Pseudomonadati</taxon>
        <taxon>Pseudomonadota</taxon>
        <taxon>Alphaproteobacteria</taxon>
        <taxon>Sphingomonadales</taxon>
        <taxon>Sphingomonadaceae</taxon>
        <taxon>Sphingomonas</taxon>
    </lineage>
</organism>
<feature type="transmembrane region" description="Helical" evidence="4">
    <location>
        <begin position="7"/>
        <end position="25"/>
    </location>
</feature>
<dbReference type="Gene3D" id="3.30.70.2450">
    <property type="match status" value="1"/>
</dbReference>
<dbReference type="PANTHER" id="PTHR43004:SF19">
    <property type="entry name" value="BINDING MONOOXYGENASE, PUTATIVE (JCVI)-RELATED"/>
    <property type="match status" value="1"/>
</dbReference>
<evidence type="ECO:0000256" key="3">
    <source>
        <dbReference type="ARBA" id="ARBA00022827"/>
    </source>
</evidence>
<evidence type="ECO:0000259" key="5">
    <source>
        <dbReference type="Pfam" id="PF01494"/>
    </source>
</evidence>
<keyword evidence="4" id="KW-0472">Membrane</keyword>
<evidence type="ECO:0000256" key="1">
    <source>
        <dbReference type="ARBA" id="ARBA00001974"/>
    </source>
</evidence>
<dbReference type="RefSeq" id="WP_346244849.1">
    <property type="nucleotide sequence ID" value="NZ_JBDIZK010000001.1"/>
</dbReference>
<proteinExistence type="predicted"/>